<evidence type="ECO:0000313" key="2">
    <source>
        <dbReference type="EMBL" id="VEL35633.1"/>
    </source>
</evidence>
<evidence type="ECO:0000256" key="1">
    <source>
        <dbReference type="SAM" id="MobiDB-lite"/>
    </source>
</evidence>
<feature type="region of interest" description="Disordered" evidence="1">
    <location>
        <begin position="55"/>
        <end position="250"/>
    </location>
</feature>
<keyword evidence="3" id="KW-1185">Reference proteome</keyword>
<feature type="region of interest" description="Disordered" evidence="1">
    <location>
        <begin position="616"/>
        <end position="650"/>
    </location>
</feature>
<name>A0A448XFX7_9PLAT</name>
<feature type="compositionally biased region" description="Polar residues" evidence="1">
    <location>
        <begin position="201"/>
        <end position="215"/>
    </location>
</feature>
<feature type="region of interest" description="Disordered" evidence="1">
    <location>
        <begin position="1"/>
        <end position="40"/>
    </location>
</feature>
<comment type="caution">
    <text evidence="2">The sequence shown here is derived from an EMBL/GenBank/DDBJ whole genome shotgun (WGS) entry which is preliminary data.</text>
</comment>
<feature type="region of interest" description="Disordered" evidence="1">
    <location>
        <begin position="447"/>
        <end position="466"/>
    </location>
</feature>
<gene>
    <name evidence="2" type="ORF">PXEA_LOCUS29073</name>
</gene>
<dbReference type="Proteomes" id="UP000784294">
    <property type="component" value="Unassembled WGS sequence"/>
</dbReference>
<organism evidence="2 3">
    <name type="scientific">Protopolystoma xenopodis</name>
    <dbReference type="NCBI Taxonomy" id="117903"/>
    <lineage>
        <taxon>Eukaryota</taxon>
        <taxon>Metazoa</taxon>
        <taxon>Spiralia</taxon>
        <taxon>Lophotrochozoa</taxon>
        <taxon>Platyhelminthes</taxon>
        <taxon>Monogenea</taxon>
        <taxon>Polyopisthocotylea</taxon>
        <taxon>Polystomatidea</taxon>
        <taxon>Polystomatidae</taxon>
        <taxon>Protopolystoma</taxon>
    </lineage>
</organism>
<feature type="compositionally biased region" description="Low complexity" evidence="1">
    <location>
        <begin position="170"/>
        <end position="180"/>
    </location>
</feature>
<dbReference type="EMBL" id="CAAALY010250293">
    <property type="protein sequence ID" value="VEL35633.1"/>
    <property type="molecule type" value="Genomic_DNA"/>
</dbReference>
<reference evidence="2" key="1">
    <citation type="submission" date="2018-11" db="EMBL/GenBank/DDBJ databases">
        <authorList>
            <consortium name="Pathogen Informatics"/>
        </authorList>
    </citation>
    <scope>NUCLEOTIDE SEQUENCE</scope>
</reference>
<feature type="compositionally biased region" description="Polar residues" evidence="1">
    <location>
        <begin position="28"/>
        <end position="37"/>
    </location>
</feature>
<accession>A0A448XFX7</accession>
<evidence type="ECO:0000313" key="3">
    <source>
        <dbReference type="Proteomes" id="UP000784294"/>
    </source>
</evidence>
<feature type="compositionally biased region" description="Basic and acidic residues" evidence="1">
    <location>
        <begin position="1"/>
        <end position="10"/>
    </location>
</feature>
<sequence length="699" mass="73984">MARATGRADETGLFGGPSSRPFIEPSIRPQSRLSEASETQDEALLIRKQVLDVHAPSTDRASDWGPVSATLSSGLVSDHPLASGQHHFVSPSSDGTRSVGGAGSTDAGNLGGTSATHLSPTLPGFQESPRPVEIRQNSDSSPLRLGHRSDNRVPPVETVSTPAVLPSSPPYSSSSSSSPSIQLPRRQDPATTPPSLPDPSEATSLVTPASSSGTSLKMEVSPLHIRPRNEDQTPMTPSLPTVSASLDDESSRQSAVIRSVGEPVCTELAEPVLLLGGDVPVCRFKDRRKWVKGHRTNRRGSSAQNRRDTVRGLVQTCELRGLKLEQVTGFTASLASAALQPPPSCLLEPQADHIAANLHPNIATHTHDTGLVRSSLEQELGSRLATTVSKVSSDPSSALLLQARSKAEMVMEAESAQLNGICVDTLEVWPEILPSDAGKLKHLTTVPTSQTKVSGKDKSQPSQPASLRGSLLANFRPNFLHFKDTESASSEQLHISGETGSCRLEFDAVATTTEHVTPNSMATGNAGSPGIRSATGVLLSASNSPITSEPRLESSGILPPLKPFDLHADQSFRPGQTLAHPYSDGSSSFSLFLSRLTSSHGNPLLSNLPSVPCVTTETGSRDDARRSVATASDLHSTSLPEGSTEASDTTFFNKSRKLKRKLPQKGNSDDDLPVTRNEESAATYSLLKVGSHVYSCASD</sequence>
<protein>
    <submittedName>
        <fullName evidence="2">Uncharacterized protein</fullName>
    </submittedName>
</protein>
<proteinExistence type="predicted"/>
<dbReference type="AlphaFoldDB" id="A0A448XFX7"/>
<feature type="compositionally biased region" description="Polar residues" evidence="1">
    <location>
        <begin position="629"/>
        <end position="650"/>
    </location>
</feature>
<feature type="compositionally biased region" description="Polar residues" evidence="1">
    <location>
        <begin position="232"/>
        <end position="244"/>
    </location>
</feature>